<feature type="compositionally biased region" description="Polar residues" evidence="1">
    <location>
        <begin position="225"/>
        <end position="237"/>
    </location>
</feature>
<feature type="compositionally biased region" description="Low complexity" evidence="1">
    <location>
        <begin position="792"/>
        <end position="804"/>
    </location>
</feature>
<gene>
    <name evidence="3" type="ORF">C2845_PM04G34290</name>
</gene>
<feature type="compositionally biased region" description="Basic and acidic residues" evidence="1">
    <location>
        <begin position="403"/>
        <end position="412"/>
    </location>
</feature>
<feature type="compositionally biased region" description="Basic and acidic residues" evidence="1">
    <location>
        <begin position="444"/>
        <end position="461"/>
    </location>
</feature>
<dbReference type="Pfam" id="PF25874">
    <property type="entry name" value="WHD_plant_repro"/>
    <property type="match status" value="1"/>
</dbReference>
<proteinExistence type="predicted"/>
<dbReference type="Proteomes" id="UP000275267">
    <property type="component" value="Unassembled WGS sequence"/>
</dbReference>
<dbReference type="AlphaFoldDB" id="A0A3L6QS82"/>
<dbReference type="GO" id="GO:0007131">
    <property type="term" value="P:reciprocal meiotic recombination"/>
    <property type="evidence" value="ECO:0007669"/>
    <property type="project" value="InterPro"/>
</dbReference>
<dbReference type="PANTHER" id="PTHR46740">
    <property type="entry name" value="PROTEIN DYAD"/>
    <property type="match status" value="1"/>
</dbReference>
<sequence length="912" mass="99770">MSSCRRRSDDEVVRTSPASSTKASDPAGWWLGDSRHGESSQDGRKSAGGARRSQPPPSLELEGGGGGGASGWNAEGGRGISGSWIGGEEEARGVLIRICMPESQKGNEYSSPRRWRVKALHVGGSKSCTVTPLSALRGRSAALMFRVIRWQGTGRLIGLPFDRWEETAMEDQETRPGVQIDAETAQAAPALAAHLHNSPKAQVSKYHFKKKTSSHSSRNGKDGANLNSRIQPGSPLSRQSLTFYDTPTYHAGAFYEIDHKKLPPKSPIHLKSIRVVKVSERTNLEVTVKFLSLQALRSFSSSYPASGTGPELDERFVMSSNHAARILLRQVAEEELEGEVRQESFWLVKPHLYDFAACQQEAPPPAPPSAKLAPVADSCLLTTLKCDGAGWGIRRRVRYVGRHRDEASKESSVDGYETEVSVREEQQRPATQEVMRIVRNCKRMREAEGSREDKHRDDGKTKCKVQGVSKKSSKKAKKRTVESKDDDPRHGKDRWSAERYAAAKRSLLDIMRSRGARPGAPVMRQVLREEARKHIGDTGLLDHLLKHMAGRVPEGSAHRFRRRHNADGAMEYWLEPAELAEVRQQAGVSDPYWVPPLGWKLGDDVSLIAGDLLFKRQVEELTEEEKYQSVLRVNEKLEKQVFSLKDMCENVVQMNGEDKYEHIADKNDKLEEKITYLSSSFLSFKDQLVLALKVETARQLGLDPSDDNQEAAPPTTVYLASSDQMTSWADGTVIQGAPDWPARKSSFCVCKPQGTFLWPSMASGMTISGGASSSCPASATPGPGIPRSTTCSSSSGPGLPRSSRAPAVEVVASVASGLDEHLMLGAIFSTPPTALSTNAAAAAAKLQLPLPSPRSPLQPQKLFSTAAAAFLRPDSTSCGNVQKPLRRDATLVTQKATGVRAHRDLRSALVVP</sequence>
<feature type="compositionally biased region" description="Low complexity" evidence="1">
    <location>
        <begin position="769"/>
        <end position="782"/>
    </location>
</feature>
<feature type="compositionally biased region" description="Gly residues" evidence="1">
    <location>
        <begin position="62"/>
        <end position="80"/>
    </location>
</feature>
<feature type="compositionally biased region" description="Basic and acidic residues" evidence="1">
    <location>
        <begin position="1"/>
        <end position="13"/>
    </location>
</feature>
<feature type="compositionally biased region" description="Basic and acidic residues" evidence="1">
    <location>
        <begin position="33"/>
        <end position="45"/>
    </location>
</feature>
<comment type="caution">
    <text evidence="3">The sequence shown here is derived from an EMBL/GenBank/DDBJ whole genome shotgun (WGS) entry which is preliminary data.</text>
</comment>
<feature type="compositionally biased region" description="Basic and acidic residues" evidence="1">
    <location>
        <begin position="479"/>
        <end position="496"/>
    </location>
</feature>
<evidence type="ECO:0000313" key="4">
    <source>
        <dbReference type="Proteomes" id="UP000275267"/>
    </source>
</evidence>
<protein>
    <submittedName>
        <fullName evidence="3">Protein DYAD-like</fullName>
    </submittedName>
</protein>
<dbReference type="EMBL" id="PQIB02000011">
    <property type="protein sequence ID" value="RLM86543.1"/>
    <property type="molecule type" value="Genomic_DNA"/>
</dbReference>
<reference evidence="4" key="1">
    <citation type="journal article" date="2019" name="Nat. Commun.">
        <title>The genome of broomcorn millet.</title>
        <authorList>
            <person name="Zou C."/>
            <person name="Miki D."/>
            <person name="Li D."/>
            <person name="Tang Q."/>
            <person name="Xiao L."/>
            <person name="Rajput S."/>
            <person name="Deng P."/>
            <person name="Jia W."/>
            <person name="Huang R."/>
            <person name="Zhang M."/>
            <person name="Sun Y."/>
            <person name="Hu J."/>
            <person name="Fu X."/>
            <person name="Schnable P.S."/>
            <person name="Li F."/>
            <person name="Zhang H."/>
            <person name="Feng B."/>
            <person name="Zhu X."/>
            <person name="Liu R."/>
            <person name="Schnable J.C."/>
            <person name="Zhu J.-K."/>
            <person name="Zhang H."/>
        </authorList>
    </citation>
    <scope>NUCLEOTIDE SEQUENCE [LARGE SCALE GENOMIC DNA]</scope>
</reference>
<dbReference type="STRING" id="4540.A0A3L6QS82"/>
<feature type="region of interest" description="Disordered" evidence="1">
    <location>
        <begin position="769"/>
        <end position="804"/>
    </location>
</feature>
<evidence type="ECO:0000313" key="3">
    <source>
        <dbReference type="EMBL" id="RLM86543.1"/>
    </source>
</evidence>
<keyword evidence="4" id="KW-1185">Reference proteome</keyword>
<dbReference type="PANTHER" id="PTHR46740:SF2">
    <property type="entry name" value="PROTEIN DYAD"/>
    <property type="match status" value="1"/>
</dbReference>
<feature type="region of interest" description="Disordered" evidence="1">
    <location>
        <begin position="403"/>
        <end position="432"/>
    </location>
</feature>
<dbReference type="GO" id="GO:0051177">
    <property type="term" value="P:meiotic sister chromatid cohesion"/>
    <property type="evidence" value="ECO:0007669"/>
    <property type="project" value="InterPro"/>
</dbReference>
<feature type="region of interest" description="Disordered" evidence="1">
    <location>
        <begin position="202"/>
        <end position="237"/>
    </location>
</feature>
<feature type="region of interest" description="Disordered" evidence="1">
    <location>
        <begin position="444"/>
        <end position="496"/>
    </location>
</feature>
<dbReference type="InterPro" id="IPR059080">
    <property type="entry name" value="WHD_PTC1"/>
</dbReference>
<feature type="domain" description="PTC1-like winged helix-turn-helix" evidence="2">
    <location>
        <begin position="494"/>
        <end position="575"/>
    </location>
</feature>
<name>A0A3L6QS82_PANMI</name>
<evidence type="ECO:0000256" key="1">
    <source>
        <dbReference type="SAM" id="MobiDB-lite"/>
    </source>
</evidence>
<evidence type="ECO:0000259" key="2">
    <source>
        <dbReference type="Pfam" id="PF25874"/>
    </source>
</evidence>
<feature type="region of interest" description="Disordered" evidence="1">
    <location>
        <begin position="1"/>
        <end position="85"/>
    </location>
</feature>
<organism evidence="3 4">
    <name type="scientific">Panicum miliaceum</name>
    <name type="common">Proso millet</name>
    <name type="synonym">Broomcorn millet</name>
    <dbReference type="NCBI Taxonomy" id="4540"/>
    <lineage>
        <taxon>Eukaryota</taxon>
        <taxon>Viridiplantae</taxon>
        <taxon>Streptophyta</taxon>
        <taxon>Embryophyta</taxon>
        <taxon>Tracheophyta</taxon>
        <taxon>Spermatophyta</taxon>
        <taxon>Magnoliopsida</taxon>
        <taxon>Liliopsida</taxon>
        <taxon>Poales</taxon>
        <taxon>Poaceae</taxon>
        <taxon>PACMAD clade</taxon>
        <taxon>Panicoideae</taxon>
        <taxon>Panicodae</taxon>
        <taxon>Paniceae</taxon>
        <taxon>Panicinae</taxon>
        <taxon>Panicum</taxon>
        <taxon>Panicum sect. Panicum</taxon>
    </lineage>
</organism>
<dbReference type="OrthoDB" id="515863at2759"/>
<accession>A0A3L6QS82</accession>
<dbReference type="InterPro" id="IPR044221">
    <property type="entry name" value="DYAD/AMEIOTIC1"/>
</dbReference>